<dbReference type="InterPro" id="IPR011042">
    <property type="entry name" value="6-blade_b-propeller_TolB-like"/>
</dbReference>
<accession>A0ABV3QCM6</accession>
<dbReference type="RefSeq" id="WP_367853676.1">
    <property type="nucleotide sequence ID" value="NZ_JBFOHK010000002.1"/>
</dbReference>
<comment type="caution">
    <text evidence="2">The sequence shown here is derived from an EMBL/GenBank/DDBJ whole genome shotgun (WGS) entry which is preliminary data.</text>
</comment>
<evidence type="ECO:0000313" key="3">
    <source>
        <dbReference type="Proteomes" id="UP001556220"/>
    </source>
</evidence>
<dbReference type="Proteomes" id="UP001556220">
    <property type="component" value="Unassembled WGS sequence"/>
</dbReference>
<keyword evidence="3" id="KW-1185">Reference proteome</keyword>
<dbReference type="EMBL" id="JBFOHK010000002">
    <property type="protein sequence ID" value="MEW9571591.1"/>
    <property type="molecule type" value="Genomic_DNA"/>
</dbReference>
<feature type="chain" id="PRO_5045335870" description="WD40 repeat protein" evidence="1">
    <location>
        <begin position="25"/>
        <end position="303"/>
    </location>
</feature>
<feature type="signal peptide" evidence="1">
    <location>
        <begin position="1"/>
        <end position="24"/>
    </location>
</feature>
<sequence length="303" mass="33090">MMQTTMSRCLLVAGLLLAAGGAHTTDTTTATPQAITLGGIIHSDSDDTLAFTPDGNTVFFDRSEGKRKTIMVSRKVDGRWSQPEVASFSGHWFDQDPVMAPDGSYLLFDSDRPPPPGGKPLTQDYFVGGHAPGSNLWRVERQGDGWGRPVWLGAVVNNDAFVDFASIAADGSLYFIRWDRQARVMHTWRAAWRNGHYLPPVRAGLGDPTISTHDPAVAPDQSFIVFDYGKTKGGLGRLCIAFRDGDHWGKPIDLGDTANKDMPWGSHIAPDGHSVYFTGQSGIWRLDLQPWLRRHAAGAAASM</sequence>
<evidence type="ECO:0000313" key="2">
    <source>
        <dbReference type="EMBL" id="MEW9571591.1"/>
    </source>
</evidence>
<proteinExistence type="predicted"/>
<dbReference type="Gene3D" id="2.120.10.30">
    <property type="entry name" value="TolB, C-terminal domain"/>
    <property type="match status" value="1"/>
</dbReference>
<keyword evidence="1" id="KW-0732">Signal</keyword>
<name>A0ABV3QCM6_9GAMM</name>
<reference evidence="2 3" key="1">
    <citation type="submission" date="2024-06" db="EMBL/GenBank/DDBJ databases">
        <authorList>
            <person name="Woo H."/>
        </authorList>
    </citation>
    <scope>NUCLEOTIDE SEQUENCE [LARGE SCALE GENOMIC DNA]</scope>
    <source>
        <strain evidence="2 3">Si-c</strain>
    </source>
</reference>
<protein>
    <recommendedName>
        <fullName evidence="4">WD40 repeat protein</fullName>
    </recommendedName>
</protein>
<gene>
    <name evidence="2" type="ORF">ABQJ54_07495</name>
</gene>
<evidence type="ECO:0000256" key="1">
    <source>
        <dbReference type="SAM" id="SignalP"/>
    </source>
</evidence>
<evidence type="ECO:0008006" key="4">
    <source>
        <dbReference type="Google" id="ProtNLM"/>
    </source>
</evidence>
<dbReference type="SUPFAM" id="SSF82171">
    <property type="entry name" value="DPP6 N-terminal domain-like"/>
    <property type="match status" value="1"/>
</dbReference>
<organism evidence="2 3">
    <name type="scientific">Rhodanobacter lycopersici</name>
    <dbReference type="NCBI Taxonomy" id="3162487"/>
    <lineage>
        <taxon>Bacteria</taxon>
        <taxon>Pseudomonadati</taxon>
        <taxon>Pseudomonadota</taxon>
        <taxon>Gammaproteobacteria</taxon>
        <taxon>Lysobacterales</taxon>
        <taxon>Rhodanobacteraceae</taxon>
        <taxon>Rhodanobacter</taxon>
    </lineage>
</organism>